<dbReference type="SUPFAM" id="SSF53474">
    <property type="entry name" value="alpha/beta-Hydrolases"/>
    <property type="match status" value="1"/>
</dbReference>
<dbReference type="RefSeq" id="WP_058497183.1">
    <property type="nucleotide sequence ID" value="NZ_CAAAIU010000028.1"/>
</dbReference>
<sequence length="278" mass="31232">MKKHQVMGIDSQAFHNMVYYEWGDSNNPKVLLCVHGLFRNARDFDDLAKVLSSHYRVICPDMVGRGLSDKISNPKDYSTLTYLSDITILLAQLGVTEIDYIGTSMGGVIGIMIAAMKNSPIKKLILNDIGPFVDTKALQQIITYGKKGSEKYFGTLGEVEAYLKETYSSFAQLSPEQWQHLAVCGVWQNSNKQYQLAYDPKIIENVIAAPQWALWSKVQCPILLLHASLSNVLSDDTVIKMQQLQPALKTVNIPDIGHPVSLMKIDEIKLVKQWLLRC</sequence>
<dbReference type="OrthoDB" id="9791366at2"/>
<dbReference type="PANTHER" id="PTHR43798">
    <property type="entry name" value="MONOACYLGLYCEROL LIPASE"/>
    <property type="match status" value="1"/>
</dbReference>
<dbReference type="GO" id="GO:0016020">
    <property type="term" value="C:membrane"/>
    <property type="evidence" value="ECO:0007669"/>
    <property type="project" value="TreeGrafter"/>
</dbReference>
<accession>A0A0W0SN53</accession>
<dbReference type="InterPro" id="IPR029058">
    <property type="entry name" value="AB_hydrolase_fold"/>
</dbReference>
<proteinExistence type="predicted"/>
<dbReference type="InterPro" id="IPR000073">
    <property type="entry name" value="AB_hydrolase_1"/>
</dbReference>
<dbReference type="Pfam" id="PF00561">
    <property type="entry name" value="Abhydrolase_1"/>
    <property type="match status" value="1"/>
</dbReference>
<dbReference type="InterPro" id="IPR050266">
    <property type="entry name" value="AB_hydrolase_sf"/>
</dbReference>
<comment type="caution">
    <text evidence="2">The sequence shown here is derived from an EMBL/GenBank/DDBJ whole genome shotgun (WGS) entry which is preliminary data.</text>
</comment>
<dbReference type="STRING" id="1212489.Ldro_2927"/>
<dbReference type="PRINTS" id="PR00111">
    <property type="entry name" value="ABHYDROLASE"/>
</dbReference>
<evidence type="ECO:0000259" key="1">
    <source>
        <dbReference type="Pfam" id="PF00561"/>
    </source>
</evidence>
<protein>
    <submittedName>
        <fullName evidence="2">Alpha/beta hydrolase</fullName>
    </submittedName>
</protein>
<dbReference type="AlphaFoldDB" id="A0A0W0SN53"/>
<organism evidence="2 3">
    <name type="scientific">Legionella drozanskii LLAP-1</name>
    <dbReference type="NCBI Taxonomy" id="1212489"/>
    <lineage>
        <taxon>Bacteria</taxon>
        <taxon>Pseudomonadati</taxon>
        <taxon>Pseudomonadota</taxon>
        <taxon>Gammaproteobacteria</taxon>
        <taxon>Legionellales</taxon>
        <taxon>Legionellaceae</taxon>
        <taxon>Legionella</taxon>
    </lineage>
</organism>
<keyword evidence="3" id="KW-1185">Reference proteome</keyword>
<name>A0A0W0SN53_9GAMM</name>
<evidence type="ECO:0000313" key="3">
    <source>
        <dbReference type="Proteomes" id="UP000054736"/>
    </source>
</evidence>
<feature type="domain" description="AB hydrolase-1" evidence="1">
    <location>
        <begin position="30"/>
        <end position="260"/>
    </location>
</feature>
<keyword evidence="2" id="KW-0378">Hydrolase</keyword>
<dbReference type="Proteomes" id="UP000054736">
    <property type="component" value="Unassembled WGS sequence"/>
</dbReference>
<dbReference type="PATRIC" id="fig|1212489.4.peg.3088"/>
<gene>
    <name evidence="2" type="ORF">Ldro_2927</name>
</gene>
<dbReference type="EMBL" id="LNXY01000031">
    <property type="protein sequence ID" value="KTC84763.1"/>
    <property type="molecule type" value="Genomic_DNA"/>
</dbReference>
<dbReference type="PANTHER" id="PTHR43798:SF33">
    <property type="entry name" value="HYDROLASE, PUTATIVE (AFU_ORTHOLOGUE AFUA_2G14860)-RELATED"/>
    <property type="match status" value="1"/>
</dbReference>
<evidence type="ECO:0000313" key="2">
    <source>
        <dbReference type="EMBL" id="KTC84763.1"/>
    </source>
</evidence>
<dbReference type="GO" id="GO:0047372">
    <property type="term" value="F:monoacylglycerol lipase activity"/>
    <property type="evidence" value="ECO:0007669"/>
    <property type="project" value="TreeGrafter"/>
</dbReference>
<reference evidence="2 3" key="1">
    <citation type="submission" date="2015-11" db="EMBL/GenBank/DDBJ databases">
        <title>Genomic analysis of 38 Legionella species identifies large and diverse effector repertoires.</title>
        <authorList>
            <person name="Burstein D."/>
            <person name="Amaro F."/>
            <person name="Zusman T."/>
            <person name="Lifshitz Z."/>
            <person name="Cohen O."/>
            <person name="Gilbert J.A."/>
            <person name="Pupko T."/>
            <person name="Shuman H.A."/>
            <person name="Segal G."/>
        </authorList>
    </citation>
    <scope>NUCLEOTIDE SEQUENCE [LARGE SCALE GENOMIC DNA]</scope>
    <source>
        <strain evidence="2 3">ATCC 700990</strain>
    </source>
</reference>
<dbReference type="Gene3D" id="3.40.50.1820">
    <property type="entry name" value="alpha/beta hydrolase"/>
    <property type="match status" value="1"/>
</dbReference>
<dbReference type="GO" id="GO:0046464">
    <property type="term" value="P:acylglycerol catabolic process"/>
    <property type="evidence" value="ECO:0007669"/>
    <property type="project" value="TreeGrafter"/>
</dbReference>